<dbReference type="EMBL" id="CACRXK020011059">
    <property type="protein sequence ID" value="CAB4020646.1"/>
    <property type="molecule type" value="Genomic_DNA"/>
</dbReference>
<reference evidence="1" key="1">
    <citation type="submission" date="2020-04" db="EMBL/GenBank/DDBJ databases">
        <authorList>
            <person name="Alioto T."/>
            <person name="Alioto T."/>
            <person name="Gomez Garrido J."/>
        </authorList>
    </citation>
    <scope>NUCLEOTIDE SEQUENCE</scope>
    <source>
        <strain evidence="1">A484AB</strain>
    </source>
</reference>
<dbReference type="Proteomes" id="UP001152795">
    <property type="component" value="Unassembled WGS sequence"/>
</dbReference>
<evidence type="ECO:0000313" key="1">
    <source>
        <dbReference type="EMBL" id="CAB4020646.1"/>
    </source>
</evidence>
<protein>
    <submittedName>
        <fullName evidence="1">Uncharacterized protein</fullName>
    </submittedName>
</protein>
<organism evidence="1 2">
    <name type="scientific">Paramuricea clavata</name>
    <name type="common">Red gorgonian</name>
    <name type="synonym">Violescent sea-whip</name>
    <dbReference type="NCBI Taxonomy" id="317549"/>
    <lineage>
        <taxon>Eukaryota</taxon>
        <taxon>Metazoa</taxon>
        <taxon>Cnidaria</taxon>
        <taxon>Anthozoa</taxon>
        <taxon>Octocorallia</taxon>
        <taxon>Malacalcyonacea</taxon>
        <taxon>Plexauridae</taxon>
        <taxon>Paramuricea</taxon>
    </lineage>
</organism>
<gene>
    <name evidence="1" type="ORF">PACLA_8A083930</name>
</gene>
<evidence type="ECO:0000313" key="2">
    <source>
        <dbReference type="Proteomes" id="UP001152795"/>
    </source>
</evidence>
<proteinExistence type="predicted"/>
<comment type="caution">
    <text evidence="1">The sequence shown here is derived from an EMBL/GenBank/DDBJ whole genome shotgun (WGS) entry which is preliminary data.</text>
</comment>
<accession>A0A7D9F007</accession>
<name>A0A7D9F007_PARCT</name>
<sequence>MRKRKSRGLEVTENLIRIALSVVKSKSAAQQFEHQIAAHIATGSDLGDLGHSRNHFNEILSTINVWLDKQTAKQIAKPLPSTGFQPHFYVSCDKSTPHRISNHAIMICPVVSGKRVAIPVNSPEVYPKDSLNKDGVSGGCADQLAKQVVKTIKESYGEEESFDLKATWQGTCCDGQYQADGFKTTIYQELGVLIDPVFSVVVWDQSHWINLAILDIKDGKIGSSSGFLTSLVKRSKNIHSTFQRGKMLSSVIALANSEKLELKMTRGN</sequence>
<dbReference type="OrthoDB" id="10224009at2759"/>
<keyword evidence="2" id="KW-1185">Reference proteome</keyword>
<dbReference type="AlphaFoldDB" id="A0A7D9F007"/>